<keyword evidence="5" id="KW-0131">Cell cycle</keyword>
<feature type="domain" description="Anaphase-promoting complex subunit 1 C-terminal" evidence="8">
    <location>
        <begin position="1832"/>
        <end position="1972"/>
    </location>
</feature>
<evidence type="ECO:0000256" key="2">
    <source>
        <dbReference type="ARBA" id="ARBA00022618"/>
    </source>
</evidence>
<dbReference type="InterPro" id="IPR041221">
    <property type="entry name" value="APC1_C"/>
</dbReference>
<dbReference type="GO" id="GO:0031145">
    <property type="term" value="P:anaphase-promoting complex-dependent catabolic process"/>
    <property type="evidence" value="ECO:0007669"/>
    <property type="project" value="TreeGrafter"/>
</dbReference>
<feature type="region of interest" description="Disordered" evidence="6">
    <location>
        <begin position="743"/>
        <end position="767"/>
    </location>
</feature>
<evidence type="ECO:0000256" key="6">
    <source>
        <dbReference type="SAM" id="MobiDB-lite"/>
    </source>
</evidence>
<dbReference type="InterPro" id="IPR049255">
    <property type="entry name" value="Apc1_N"/>
</dbReference>
<reference evidence="11 12" key="1">
    <citation type="journal article" date="2019" name="Commun. Biol.">
        <title>The bagworm genome reveals a unique fibroin gene that provides high tensile strength.</title>
        <authorList>
            <person name="Kono N."/>
            <person name="Nakamura H."/>
            <person name="Ohtoshi R."/>
            <person name="Tomita M."/>
            <person name="Numata K."/>
            <person name="Arakawa K."/>
        </authorList>
    </citation>
    <scope>NUCLEOTIDE SEQUENCE [LARGE SCALE GENOMIC DNA]</scope>
</reference>
<dbReference type="Proteomes" id="UP000299102">
    <property type="component" value="Unassembled WGS sequence"/>
</dbReference>
<name>A0A4C1WJH9_EUMVA</name>
<protein>
    <submittedName>
        <fullName evidence="11">Anaphase-promoting complex subunit 1</fullName>
    </submittedName>
</protein>
<dbReference type="Pfam" id="PF12859">
    <property type="entry name" value="ANAPC1"/>
    <property type="match status" value="1"/>
</dbReference>
<dbReference type="STRING" id="151549.A0A4C1WJH9"/>
<evidence type="ECO:0000313" key="12">
    <source>
        <dbReference type="Proteomes" id="UP000299102"/>
    </source>
</evidence>
<dbReference type="EMBL" id="BGZK01000563">
    <property type="protein sequence ID" value="GBP50317.1"/>
    <property type="molecule type" value="Genomic_DNA"/>
</dbReference>
<feature type="domain" description="Anaphase-promoting complex subunit 1 N-terminal" evidence="7">
    <location>
        <begin position="126"/>
        <end position="334"/>
    </location>
</feature>
<comment type="similarity">
    <text evidence="1">Belongs to the APC1 family.</text>
</comment>
<keyword evidence="12" id="KW-1185">Reference proteome</keyword>
<evidence type="ECO:0000259" key="8">
    <source>
        <dbReference type="Pfam" id="PF18122"/>
    </source>
</evidence>
<dbReference type="PANTHER" id="PTHR12827">
    <property type="entry name" value="MEIOTIC CHECKPOINT REGULATOR TSG24 FAMILY MEMBER"/>
    <property type="match status" value="1"/>
</dbReference>
<feature type="domain" description="Anaphase-promoting complex subunit 1 middle" evidence="9">
    <location>
        <begin position="754"/>
        <end position="1044"/>
    </location>
</feature>
<dbReference type="GO" id="GO:0007091">
    <property type="term" value="P:metaphase/anaphase transition of mitotic cell cycle"/>
    <property type="evidence" value="ECO:0007669"/>
    <property type="project" value="TreeGrafter"/>
</dbReference>
<dbReference type="InterPro" id="IPR046794">
    <property type="entry name" value="Apc1_MidN"/>
</dbReference>
<dbReference type="InterPro" id="IPR011989">
    <property type="entry name" value="ARM-like"/>
</dbReference>
<evidence type="ECO:0000259" key="10">
    <source>
        <dbReference type="Pfam" id="PF21282"/>
    </source>
</evidence>
<evidence type="ECO:0000256" key="3">
    <source>
        <dbReference type="ARBA" id="ARBA00022737"/>
    </source>
</evidence>
<evidence type="ECO:0000259" key="7">
    <source>
        <dbReference type="Pfam" id="PF12859"/>
    </source>
</evidence>
<evidence type="ECO:0000256" key="1">
    <source>
        <dbReference type="ARBA" id="ARBA00010547"/>
    </source>
</evidence>
<gene>
    <name evidence="11" type="primary">ANAPC1</name>
    <name evidence="11" type="ORF">EVAR_102286_1</name>
</gene>
<dbReference type="GO" id="GO:0060090">
    <property type="term" value="F:molecular adaptor activity"/>
    <property type="evidence" value="ECO:0007669"/>
    <property type="project" value="TreeGrafter"/>
</dbReference>
<evidence type="ECO:0000256" key="5">
    <source>
        <dbReference type="ARBA" id="ARBA00023306"/>
    </source>
</evidence>
<dbReference type="GO" id="GO:0051301">
    <property type="term" value="P:cell division"/>
    <property type="evidence" value="ECO:0007669"/>
    <property type="project" value="UniProtKB-KW"/>
</dbReference>
<dbReference type="GO" id="GO:0070979">
    <property type="term" value="P:protein K11-linked ubiquitination"/>
    <property type="evidence" value="ECO:0007669"/>
    <property type="project" value="TreeGrafter"/>
</dbReference>
<keyword evidence="2" id="KW-0132">Cell division</keyword>
<dbReference type="OrthoDB" id="26401at2759"/>
<keyword evidence="4" id="KW-0498">Mitosis</keyword>
<dbReference type="Pfam" id="PF18122">
    <property type="entry name" value="APC1_C"/>
    <property type="match status" value="1"/>
</dbReference>
<dbReference type="Gene3D" id="1.25.10.10">
    <property type="entry name" value="Leucine-rich Repeat Variant"/>
    <property type="match status" value="2"/>
</dbReference>
<evidence type="ECO:0000256" key="4">
    <source>
        <dbReference type="ARBA" id="ARBA00022776"/>
    </source>
</evidence>
<comment type="caution">
    <text evidence="11">The sequence shown here is derived from an EMBL/GenBank/DDBJ whole genome shotgun (WGS) entry which is preliminary data.</text>
</comment>
<sequence>MIAASEPVEFIPYGRTVVGRHWGGNAGGAEGSLLHRLTACAIRDDGLPDDDAEQWLLRDVRHPSTNETLKEYFYEGTKTGPGTRAMDVDPNPCDFECNGANHAHHPQNYLGIKSATICVFTPLNPETECHYEEELYVKGRTVVWSKGLLSGGSGRTDDRHTLACLTCDTSIRHALFCDFHDGVENDMLLDALEAQHGPATPFRIRRTPERVPGCRLPSLALITDGGLRTLATDGREYVTALPFRVRRAWASAHGLLLEKDAAPADAQRLFPLVPSALTSRNYTADRTFFGGDSARLTSTSTAVGCDPPLPICFSLAHPLDEVVPVLMKSSVRGLHYFDDTDLRIVFVASDPSIALVYDRRLNVHSLWRIRPATREECLAVCPDVNSSVTLFSHSCDTGVGSRLGRSTGQMRGLGTRLATETLSPRTRTDSPLARAFRQQGLSPHASVGQASYISETAPCGPPALPLYPRVCFDHVWTESQTTAQDPPESGAFLHTDLVGREYLCYPTNASRLQMVQLQRIHADGGIMVDMTVSLPARHAVSLSRLAMFALIDEAGNIILRSGSELVGKIHVGGVLARLIDSPYSRRGVLSSPFPRRSSLLPSHVADAPSLDDSALHLLSPVPHAPAARVAPEDNRTSGLSPGLAMLRDAAGMRLTLRADGGPYYRIALPAWAGGALVPRCLAALAAVLPADVAVRLLIEWYGVRNAPGMRDASSCREWTMFAELVYSRLGRDPRRLVAVPHRHAPAPHIDTRAPPKKQRTSDDGTDDDWHRLLASPLHTTFGDRLAAGLRLTPVPPPSPTVDSQPPHAAATVDHSAPLYFHTIHILYAFHLLYEDIKLNTLLAEELRPLAVFLHKIACDVGADEYAWHYWTDFPAECGDSTRIEDTERPPWPKFVERHPPSIFAQIRAILDDASHPAYPYLFTVNTLSRDIIESYLNYVKVNLMTKLQAAYCATRGVAGGVRCAFESMAADTAVPIVLGDADAVAAAAATVLLLCNRGITLRHIDALPPAVALLFAEVFGRCRSAPPPDWPAAAYQLVQRDDLARAASAASDDELGAETAYTMCKGSDNAPAAPPAPTPASAAPTATGTAQPDDNERYAATGMEHLDTRLSRLLYPRDHRSREAFALLQSSQPVTIELTQRPEVSDHEFIEEQEKHLYAVSTRTTALPLGRGMVTLRTAPVVPTESARVPVLCVAGRGPPPRCSAVELPADAAHATRWPAFHNGVAAGLALVPHPSAASSSIRASWVLYNRPKSTPATAVVPDVSTEHAGFLMGVGLNGHLKDMPFMNIYEYLVKCHEMTSVGLLLGLAATYRGTMDAQATKMMSIHLEPMLPPTAVELDIQHNILVAALFGVGLLYEGTGHAHYAHVLLHEIGKPPGPEMENCVEREGYALAAGLALGFVCVGAHATMPSQLSRTLRHYMVGGARRPSPVRRQPRAPAWAVREGGALNVDVTAPGATLALGLLHLGSADPVVAAWLAPPSTARLLNHVRPDLLMLRIIARGLVLWDRIEPEEEWVEAQVPNYIREHCFVEPTDERIDYEAVNQAYCNIIAGACFCIGLRYAGSGNEEARDALLHYARLLLRLGGRSVAELAGRATLESCLCAVVLAAAMVMAGRGDVPVMRLVRRLRARLPHTPAPHHPLTHGGQMAVHCALGLLFLGNGRCTLGTSRTAIAALLTAFFPKFPTHSEDNRYHLQALRHIYVLATEPRLLLLREIHTGRLCAAKLQLVELDGAVREARAPCLLPELSRLREVRLQDSRYWSLVFKRGSNWHLLRSFLEQSRCVDVKQRVGCLSHADDPDGLVSLRRQTLTVHTVGVWAAAARDFHLLAVDPLARRIARHYLYTTVPDLRERRLADRLAALTYECLATEAPAVLPATLTFIKIMEALDTRLSTYQVWQLKLLFAAAERRRGTCAPAAGDELALSLRQGACALLDRWERDLQPLLDEWVRGGVPVALPQLLHRLSAYALYYDIPRAASSPSHPLAALLEANMPAQLVSLAMARAAISSQ</sequence>
<dbReference type="InterPro" id="IPR048971">
    <property type="entry name" value="Apc1_3rd"/>
</dbReference>
<organism evidence="11 12">
    <name type="scientific">Eumeta variegata</name>
    <name type="common">Bagworm moth</name>
    <name type="synonym">Eumeta japonica</name>
    <dbReference type="NCBI Taxonomy" id="151549"/>
    <lineage>
        <taxon>Eukaryota</taxon>
        <taxon>Metazoa</taxon>
        <taxon>Ecdysozoa</taxon>
        <taxon>Arthropoda</taxon>
        <taxon>Hexapoda</taxon>
        <taxon>Insecta</taxon>
        <taxon>Pterygota</taxon>
        <taxon>Neoptera</taxon>
        <taxon>Endopterygota</taxon>
        <taxon>Lepidoptera</taxon>
        <taxon>Glossata</taxon>
        <taxon>Ditrysia</taxon>
        <taxon>Tineoidea</taxon>
        <taxon>Psychidae</taxon>
        <taxon>Oiketicinae</taxon>
        <taxon>Eumeta</taxon>
    </lineage>
</organism>
<dbReference type="InterPro" id="IPR024990">
    <property type="entry name" value="Apc1"/>
</dbReference>
<dbReference type="PANTHER" id="PTHR12827:SF3">
    <property type="entry name" value="ANAPHASE-PROMOTING COMPLEX SUBUNIT 1"/>
    <property type="match status" value="1"/>
</dbReference>
<feature type="domain" description="Anaphase-promoting complex subunit 1 beta-sandwich" evidence="10">
    <location>
        <begin position="1708"/>
        <end position="1788"/>
    </location>
</feature>
<dbReference type="GO" id="GO:0005680">
    <property type="term" value="C:anaphase-promoting complex"/>
    <property type="evidence" value="ECO:0007669"/>
    <property type="project" value="InterPro"/>
</dbReference>
<evidence type="ECO:0000259" key="9">
    <source>
        <dbReference type="Pfam" id="PF20518"/>
    </source>
</evidence>
<accession>A0A4C1WJH9</accession>
<feature type="compositionally biased region" description="Low complexity" evidence="6">
    <location>
        <begin position="1079"/>
        <end position="1092"/>
    </location>
</feature>
<dbReference type="Pfam" id="PF21282">
    <property type="entry name" value="APC1_3rd"/>
    <property type="match status" value="1"/>
</dbReference>
<feature type="region of interest" description="Disordered" evidence="6">
    <location>
        <begin position="1066"/>
        <end position="1095"/>
    </location>
</feature>
<evidence type="ECO:0000313" key="11">
    <source>
        <dbReference type="EMBL" id="GBP50317.1"/>
    </source>
</evidence>
<dbReference type="Pfam" id="PF20518">
    <property type="entry name" value="Apc1_MidN"/>
    <property type="match status" value="1"/>
</dbReference>
<proteinExistence type="inferred from homology"/>
<feature type="compositionally biased region" description="Basic and acidic residues" evidence="6">
    <location>
        <begin position="749"/>
        <end position="767"/>
    </location>
</feature>
<keyword evidence="3" id="KW-0677">Repeat</keyword>